<protein>
    <submittedName>
        <fullName evidence="3">Uncharacterized protein</fullName>
    </submittedName>
</protein>
<accession>A0AAE0G6S3</accession>
<reference evidence="3 4" key="1">
    <citation type="journal article" date="2015" name="Genome Biol. Evol.">
        <title>Comparative Genomics of a Bacterivorous Green Alga Reveals Evolutionary Causalities and Consequences of Phago-Mixotrophic Mode of Nutrition.</title>
        <authorList>
            <person name="Burns J.A."/>
            <person name="Paasch A."/>
            <person name="Narechania A."/>
            <person name="Kim E."/>
        </authorList>
    </citation>
    <scope>NUCLEOTIDE SEQUENCE [LARGE SCALE GENOMIC DNA]</scope>
    <source>
        <strain evidence="3 4">PLY_AMNH</strain>
    </source>
</reference>
<evidence type="ECO:0000313" key="4">
    <source>
        <dbReference type="Proteomes" id="UP001190700"/>
    </source>
</evidence>
<dbReference type="AlphaFoldDB" id="A0AAE0G6S3"/>
<keyword evidence="4" id="KW-1185">Reference proteome</keyword>
<evidence type="ECO:0000256" key="1">
    <source>
        <dbReference type="SAM" id="MobiDB-lite"/>
    </source>
</evidence>
<feature type="region of interest" description="Disordered" evidence="1">
    <location>
        <begin position="59"/>
        <end position="86"/>
    </location>
</feature>
<comment type="caution">
    <text evidence="3">The sequence shown here is derived from an EMBL/GenBank/DDBJ whole genome shotgun (WGS) entry which is preliminary data.</text>
</comment>
<gene>
    <name evidence="3" type="ORF">CYMTET_19137</name>
</gene>
<feature type="chain" id="PRO_5041952019" evidence="2">
    <location>
        <begin position="23"/>
        <end position="119"/>
    </location>
</feature>
<sequence length="119" mass="13091">MPSLKAYCFLVWVYVLLELATDECDLLAGSEVMLSGSSISLNEYDSVWQVNSRHHGVCPKIPEKGGGHKKDPYTSTRGGKRTSKSHKWTTLVEEVARAARVAEAAVDEEGEEPVTEVLL</sequence>
<evidence type="ECO:0000313" key="3">
    <source>
        <dbReference type="EMBL" id="KAK3272574.1"/>
    </source>
</evidence>
<keyword evidence="2" id="KW-0732">Signal</keyword>
<proteinExistence type="predicted"/>
<organism evidence="3 4">
    <name type="scientific">Cymbomonas tetramitiformis</name>
    <dbReference type="NCBI Taxonomy" id="36881"/>
    <lineage>
        <taxon>Eukaryota</taxon>
        <taxon>Viridiplantae</taxon>
        <taxon>Chlorophyta</taxon>
        <taxon>Pyramimonadophyceae</taxon>
        <taxon>Pyramimonadales</taxon>
        <taxon>Pyramimonadaceae</taxon>
        <taxon>Cymbomonas</taxon>
    </lineage>
</organism>
<feature type="compositionally biased region" description="Basic and acidic residues" evidence="1">
    <location>
        <begin position="61"/>
        <end position="72"/>
    </location>
</feature>
<feature type="signal peptide" evidence="2">
    <location>
        <begin position="1"/>
        <end position="22"/>
    </location>
</feature>
<dbReference type="EMBL" id="LGRX02008891">
    <property type="protein sequence ID" value="KAK3272574.1"/>
    <property type="molecule type" value="Genomic_DNA"/>
</dbReference>
<evidence type="ECO:0000256" key="2">
    <source>
        <dbReference type="SAM" id="SignalP"/>
    </source>
</evidence>
<name>A0AAE0G6S3_9CHLO</name>
<dbReference type="Proteomes" id="UP001190700">
    <property type="component" value="Unassembled WGS sequence"/>
</dbReference>